<comment type="caution">
    <text evidence="1">The sequence shown here is derived from an EMBL/GenBank/DDBJ whole genome shotgun (WGS) entry which is preliminary data.</text>
</comment>
<organism evidence="1 2">
    <name type="scientific">Allacma fusca</name>
    <dbReference type="NCBI Taxonomy" id="39272"/>
    <lineage>
        <taxon>Eukaryota</taxon>
        <taxon>Metazoa</taxon>
        <taxon>Ecdysozoa</taxon>
        <taxon>Arthropoda</taxon>
        <taxon>Hexapoda</taxon>
        <taxon>Collembola</taxon>
        <taxon>Symphypleona</taxon>
        <taxon>Sminthuridae</taxon>
        <taxon>Allacma</taxon>
    </lineage>
</organism>
<dbReference type="EMBL" id="CAJVCH010173727">
    <property type="protein sequence ID" value="CAG7729118.1"/>
    <property type="molecule type" value="Genomic_DNA"/>
</dbReference>
<keyword evidence="2" id="KW-1185">Reference proteome</keyword>
<dbReference type="Proteomes" id="UP000708208">
    <property type="component" value="Unassembled WGS sequence"/>
</dbReference>
<accession>A0A8J2K3T0</accession>
<proteinExistence type="predicted"/>
<sequence>MDLEKLEWELKRLSSCDKNRGRPIYSCFSAGSNVTGVLTDDGYHLHQNFVVALLNDIFGIHCRGGCMCAGPDAQIILDISIDTAKQYEAAP</sequence>
<dbReference type="PANTHER" id="PTHR43686:SF1">
    <property type="entry name" value="AMINOTRAN_5 DOMAIN-CONTAINING PROTEIN"/>
    <property type="match status" value="1"/>
</dbReference>
<feature type="non-terminal residue" evidence="1">
    <location>
        <position position="1"/>
    </location>
</feature>
<evidence type="ECO:0000313" key="1">
    <source>
        <dbReference type="EMBL" id="CAG7729118.1"/>
    </source>
</evidence>
<dbReference type="OrthoDB" id="420046at2759"/>
<dbReference type="PANTHER" id="PTHR43686">
    <property type="entry name" value="SULFURTRANSFERASE-RELATED"/>
    <property type="match status" value="1"/>
</dbReference>
<protein>
    <submittedName>
        <fullName evidence="1">Uncharacterized protein</fullName>
    </submittedName>
</protein>
<gene>
    <name evidence="1" type="ORF">AFUS01_LOCUS17855</name>
</gene>
<evidence type="ECO:0000313" key="2">
    <source>
        <dbReference type="Proteomes" id="UP000708208"/>
    </source>
</evidence>
<reference evidence="1" key="1">
    <citation type="submission" date="2021-06" db="EMBL/GenBank/DDBJ databases">
        <authorList>
            <person name="Hodson N. C."/>
            <person name="Mongue J. A."/>
            <person name="Jaron S. K."/>
        </authorList>
    </citation>
    <scope>NUCLEOTIDE SEQUENCE</scope>
</reference>
<name>A0A8J2K3T0_9HEXA</name>
<dbReference type="AlphaFoldDB" id="A0A8J2K3T0"/>